<dbReference type="RefSeq" id="WP_078276416.1">
    <property type="nucleotide sequence ID" value="NZ_CAACXO010000043.1"/>
</dbReference>
<protein>
    <submittedName>
        <fullName evidence="1">Uncharacterized protein</fullName>
    </submittedName>
</protein>
<dbReference type="Proteomes" id="UP000190435">
    <property type="component" value="Unassembled WGS sequence"/>
</dbReference>
<dbReference type="AlphaFoldDB" id="A0A1T0A3F1"/>
<sequence>MIPLDLPAQDVQIILQNAQTQGLSIESYIMNLVHKDNPVSLLDVVADLPEPTEQHDGLAIQQSLRSEWN</sequence>
<accession>A0A1T0A3F1</accession>
<evidence type="ECO:0000313" key="1">
    <source>
        <dbReference type="EMBL" id="OOR90240.1"/>
    </source>
</evidence>
<organism evidence="1 3">
    <name type="scientific">Moraxella caviae</name>
    <dbReference type="NCBI Taxonomy" id="34060"/>
    <lineage>
        <taxon>Bacteria</taxon>
        <taxon>Pseudomonadati</taxon>
        <taxon>Pseudomonadota</taxon>
        <taxon>Gammaproteobacteria</taxon>
        <taxon>Moraxellales</taxon>
        <taxon>Moraxellaceae</taxon>
        <taxon>Moraxella</taxon>
    </lineage>
</organism>
<reference evidence="2 4" key="2">
    <citation type="submission" date="2018-06" db="EMBL/GenBank/DDBJ databases">
        <authorList>
            <consortium name="Pathogen Informatics"/>
            <person name="Doyle S."/>
        </authorList>
    </citation>
    <scope>NUCLEOTIDE SEQUENCE [LARGE SCALE GENOMIC DNA]</scope>
    <source>
        <strain evidence="2 4">NCTC10293</strain>
    </source>
</reference>
<dbReference type="EMBL" id="UGQE01000004">
    <property type="protein sequence ID" value="STZ14539.1"/>
    <property type="molecule type" value="Genomic_DNA"/>
</dbReference>
<dbReference type="EMBL" id="MUXU01000033">
    <property type="protein sequence ID" value="OOR90240.1"/>
    <property type="molecule type" value="Genomic_DNA"/>
</dbReference>
<name>A0A1T0A3F1_9GAMM</name>
<dbReference type="Proteomes" id="UP000255279">
    <property type="component" value="Unassembled WGS sequence"/>
</dbReference>
<gene>
    <name evidence="1" type="ORF">B0181_05040</name>
    <name evidence="2" type="ORF">NCTC10293_02134</name>
</gene>
<proteinExistence type="predicted"/>
<evidence type="ECO:0000313" key="3">
    <source>
        <dbReference type="Proteomes" id="UP000190435"/>
    </source>
</evidence>
<evidence type="ECO:0000313" key="4">
    <source>
        <dbReference type="Proteomes" id="UP000255279"/>
    </source>
</evidence>
<reference evidence="1 3" key="1">
    <citation type="submission" date="2017-02" db="EMBL/GenBank/DDBJ databases">
        <title>Draft genome sequence of Moraxella caviae CCUG 355 type strain.</title>
        <authorList>
            <person name="Engstrom-Jakobsson H."/>
            <person name="Salva-Serra F."/>
            <person name="Thorell K."/>
            <person name="Gonzales-Siles L."/>
            <person name="Karlsson R."/>
            <person name="Boulund F."/>
            <person name="Engstrand L."/>
            <person name="Moore E."/>
        </authorList>
    </citation>
    <scope>NUCLEOTIDE SEQUENCE [LARGE SCALE GENOMIC DNA]</scope>
    <source>
        <strain evidence="1 3">CCUG 355</strain>
    </source>
</reference>
<dbReference type="STRING" id="34060.B0181_05040"/>
<dbReference type="OrthoDB" id="6649155at2"/>
<keyword evidence="3" id="KW-1185">Reference proteome</keyword>
<evidence type="ECO:0000313" key="2">
    <source>
        <dbReference type="EMBL" id="STZ14539.1"/>
    </source>
</evidence>